<feature type="transmembrane region" description="Helical" evidence="2">
    <location>
        <begin position="116"/>
        <end position="136"/>
    </location>
</feature>
<feature type="transmembrane region" description="Helical" evidence="2">
    <location>
        <begin position="80"/>
        <end position="104"/>
    </location>
</feature>
<gene>
    <name evidence="3" type="ORF">CJ198_10060</name>
</gene>
<dbReference type="Proteomes" id="UP000235703">
    <property type="component" value="Unassembled WGS sequence"/>
</dbReference>
<dbReference type="EMBL" id="PNFZ01000005">
    <property type="protein sequence ID" value="PMB97731.1"/>
    <property type="molecule type" value="Genomic_DNA"/>
</dbReference>
<reference evidence="3 4" key="1">
    <citation type="submission" date="2017-09" db="EMBL/GenBank/DDBJ databases">
        <title>Bacterial strain isolated from the female urinary microbiota.</title>
        <authorList>
            <person name="Thomas-White K."/>
            <person name="Kumar N."/>
            <person name="Forster S."/>
            <person name="Putonti C."/>
            <person name="Lawley T."/>
            <person name="Wolfe A.J."/>
        </authorList>
    </citation>
    <scope>NUCLEOTIDE SEQUENCE [LARGE SCALE GENOMIC DNA]</scope>
    <source>
        <strain evidence="3 4">UMB0680</strain>
    </source>
</reference>
<comment type="caution">
    <text evidence="3">The sequence shown here is derived from an EMBL/GenBank/DDBJ whole genome shotgun (WGS) entry which is preliminary data.</text>
</comment>
<sequence length="183" mass="18747">MTTREPASAPRAGAPLGVRILPPVLVASSVALVFLGGSLPSRAGLIAADLAAIAAVVAAAGLILMLSLRAAREAVTGERWLRLGIAGVAVLAAIAAGVAISMNIADPLGINFAVPIIWLPASLVLLTTALIVLALPGGPATRKRPRPTADDYGSSRMTPCRNRPTSAPMTVPLMRMYCRSLPT</sequence>
<evidence type="ECO:0000256" key="2">
    <source>
        <dbReference type="SAM" id="Phobius"/>
    </source>
</evidence>
<organism evidence="3 4">
    <name type="scientific">Brevibacterium luteolum</name>
    <dbReference type="NCBI Taxonomy" id="199591"/>
    <lineage>
        <taxon>Bacteria</taxon>
        <taxon>Bacillati</taxon>
        <taxon>Actinomycetota</taxon>
        <taxon>Actinomycetes</taxon>
        <taxon>Micrococcales</taxon>
        <taxon>Brevibacteriaceae</taxon>
        <taxon>Brevibacterium</taxon>
    </lineage>
</organism>
<keyword evidence="4" id="KW-1185">Reference proteome</keyword>
<evidence type="ECO:0000313" key="3">
    <source>
        <dbReference type="EMBL" id="PMB97731.1"/>
    </source>
</evidence>
<protein>
    <submittedName>
        <fullName evidence="3">Uncharacterized protein</fullName>
    </submittedName>
</protein>
<dbReference type="RefSeq" id="WP_102162487.1">
    <property type="nucleotide sequence ID" value="NZ_PNFZ01000005.1"/>
</dbReference>
<keyword evidence="2" id="KW-1133">Transmembrane helix</keyword>
<keyword evidence="2" id="KW-0472">Membrane</keyword>
<dbReference type="AlphaFoldDB" id="A0A2N6PGC4"/>
<feature type="transmembrane region" description="Helical" evidence="2">
    <location>
        <begin position="20"/>
        <end position="39"/>
    </location>
</feature>
<evidence type="ECO:0000313" key="4">
    <source>
        <dbReference type="Proteomes" id="UP000235703"/>
    </source>
</evidence>
<proteinExistence type="predicted"/>
<keyword evidence="2" id="KW-0812">Transmembrane</keyword>
<feature type="region of interest" description="Disordered" evidence="1">
    <location>
        <begin position="140"/>
        <end position="164"/>
    </location>
</feature>
<feature type="transmembrane region" description="Helical" evidence="2">
    <location>
        <begin position="45"/>
        <end position="68"/>
    </location>
</feature>
<accession>A0A2N6PGC4</accession>
<evidence type="ECO:0000256" key="1">
    <source>
        <dbReference type="SAM" id="MobiDB-lite"/>
    </source>
</evidence>
<name>A0A2N6PGC4_9MICO</name>